<evidence type="ECO:0000313" key="1">
    <source>
        <dbReference type="EnsemblPlants" id="AVESA.00010b.r2.1DG0131210.1.CDS"/>
    </source>
</evidence>
<name>A0ACD5TVE2_AVESA</name>
<sequence>MCGGAILAELIPPTARGASKQVAAGRVLAAASPKSKKGVRNKRGLYGRVAEVDDFEAAFEDFNDDFDLQAEEEEDDHDDGHVVFASKTAFSPAYDDGRAARPGSKKKRVRRLHGIRQRPWGKWAAEIRDPYKGTRVWLGTFETPDDAARAYDVAARRLRGSKANLNFPAAAGARPRPASRRTAPKPQSLPARTTARSATAAAQQAQPKQEEALVFKPELMESFDMDALFDLTAAVATLPPVTGSSFADSAGKKPSVDKDSSEGSGGGVALGFADDQGFDPFMLFQLPCSDTYESTGSFFAGDANIQDPTGGIDGASLWSFDDFPMDGAIL</sequence>
<reference evidence="1" key="1">
    <citation type="submission" date="2021-05" db="EMBL/GenBank/DDBJ databases">
        <authorList>
            <person name="Scholz U."/>
            <person name="Mascher M."/>
            <person name="Fiebig A."/>
        </authorList>
    </citation>
    <scope>NUCLEOTIDE SEQUENCE [LARGE SCALE GENOMIC DNA]</scope>
</reference>
<keyword evidence="2" id="KW-1185">Reference proteome</keyword>
<organism evidence="1 2">
    <name type="scientific">Avena sativa</name>
    <name type="common">Oat</name>
    <dbReference type="NCBI Taxonomy" id="4498"/>
    <lineage>
        <taxon>Eukaryota</taxon>
        <taxon>Viridiplantae</taxon>
        <taxon>Streptophyta</taxon>
        <taxon>Embryophyta</taxon>
        <taxon>Tracheophyta</taxon>
        <taxon>Spermatophyta</taxon>
        <taxon>Magnoliopsida</taxon>
        <taxon>Liliopsida</taxon>
        <taxon>Poales</taxon>
        <taxon>Poaceae</taxon>
        <taxon>BOP clade</taxon>
        <taxon>Pooideae</taxon>
        <taxon>Poodae</taxon>
        <taxon>Poeae</taxon>
        <taxon>Poeae Chloroplast Group 1 (Aveneae type)</taxon>
        <taxon>Aveninae</taxon>
        <taxon>Avena</taxon>
    </lineage>
</organism>
<accession>A0ACD5TVE2</accession>
<protein>
    <submittedName>
        <fullName evidence="1">Uncharacterized protein</fullName>
    </submittedName>
</protein>
<evidence type="ECO:0000313" key="2">
    <source>
        <dbReference type="Proteomes" id="UP001732700"/>
    </source>
</evidence>
<dbReference type="EnsemblPlants" id="AVESA.00010b.r2.1DG0131210.1">
    <property type="protein sequence ID" value="AVESA.00010b.r2.1DG0131210.1.CDS"/>
    <property type="gene ID" value="AVESA.00010b.r2.1DG0131210"/>
</dbReference>
<dbReference type="Proteomes" id="UP001732700">
    <property type="component" value="Chromosome 1D"/>
</dbReference>
<reference evidence="1" key="2">
    <citation type="submission" date="2025-09" db="UniProtKB">
        <authorList>
            <consortium name="EnsemblPlants"/>
        </authorList>
    </citation>
    <scope>IDENTIFICATION</scope>
</reference>
<proteinExistence type="predicted"/>